<sequence length="107" mass="11719">RLEDEIASAGAPPRGEQVPPLEEDANVEQAPANPLSLTDENIRTALLQMAQAITTQAQTSTTQAQAMTAQENQEVVHRSHQQVTTIASNLRDFTRMNPPTFYGAKFD</sequence>
<accession>A0A6N2CD84</accession>
<feature type="region of interest" description="Disordered" evidence="1">
    <location>
        <begin position="1"/>
        <end position="34"/>
    </location>
</feature>
<evidence type="ECO:0000313" key="2">
    <source>
        <dbReference type="EMBL" id="TMX05627.1"/>
    </source>
</evidence>
<comment type="caution">
    <text evidence="2">The sequence shown here is derived from an EMBL/GenBank/DDBJ whole genome shotgun (WGS) entry which is preliminary data.</text>
</comment>
<organism evidence="2">
    <name type="scientific">Solanum chilense</name>
    <name type="common">Tomato</name>
    <name type="synonym">Lycopersicon chilense</name>
    <dbReference type="NCBI Taxonomy" id="4083"/>
    <lineage>
        <taxon>Eukaryota</taxon>
        <taxon>Viridiplantae</taxon>
        <taxon>Streptophyta</taxon>
        <taxon>Embryophyta</taxon>
        <taxon>Tracheophyta</taxon>
        <taxon>Spermatophyta</taxon>
        <taxon>Magnoliopsida</taxon>
        <taxon>eudicotyledons</taxon>
        <taxon>Gunneridae</taxon>
        <taxon>Pentapetalae</taxon>
        <taxon>asterids</taxon>
        <taxon>lamiids</taxon>
        <taxon>Solanales</taxon>
        <taxon>Solanaceae</taxon>
        <taxon>Solanoideae</taxon>
        <taxon>Solaneae</taxon>
        <taxon>Solanum</taxon>
        <taxon>Solanum subgen. Lycopersicon</taxon>
    </lineage>
</organism>
<dbReference type="AlphaFoldDB" id="A0A6N2CD84"/>
<feature type="non-terminal residue" evidence="2">
    <location>
        <position position="1"/>
    </location>
</feature>
<gene>
    <name evidence="2" type="ORF">EJD97_014012</name>
</gene>
<proteinExistence type="predicted"/>
<dbReference type="EMBL" id="RXGB01000036">
    <property type="protein sequence ID" value="TMX05627.1"/>
    <property type="molecule type" value="Genomic_DNA"/>
</dbReference>
<reference evidence="2" key="1">
    <citation type="submission" date="2019-05" db="EMBL/GenBank/DDBJ databases">
        <title>The de novo reference genome and transcriptome assemblies of the wild tomato species Solanum chilense.</title>
        <authorList>
            <person name="Stam R."/>
            <person name="Nosenko T."/>
            <person name="Hoerger A.C."/>
            <person name="Stephan W."/>
            <person name="Seidel M.A."/>
            <person name="Kuhn J.M.M."/>
            <person name="Haberer G."/>
            <person name="Tellier A."/>
        </authorList>
    </citation>
    <scope>NUCLEOTIDE SEQUENCE</scope>
    <source>
        <tissue evidence="2">Mature leaves</tissue>
    </source>
</reference>
<name>A0A6N2CD84_SOLCI</name>
<evidence type="ECO:0000256" key="1">
    <source>
        <dbReference type="SAM" id="MobiDB-lite"/>
    </source>
</evidence>
<protein>
    <submittedName>
        <fullName evidence="2">Uncharacterized protein</fullName>
    </submittedName>
</protein>
<feature type="non-terminal residue" evidence="2">
    <location>
        <position position="107"/>
    </location>
</feature>